<comment type="caution">
    <text evidence="2">The sequence shown here is derived from an EMBL/GenBank/DDBJ whole genome shotgun (WGS) entry which is preliminary data.</text>
</comment>
<gene>
    <name evidence="2" type="ORF">PIB30_080277</name>
</gene>
<proteinExistence type="predicted"/>
<evidence type="ECO:0000313" key="3">
    <source>
        <dbReference type="Proteomes" id="UP001341840"/>
    </source>
</evidence>
<feature type="non-terminal residue" evidence="2">
    <location>
        <position position="90"/>
    </location>
</feature>
<sequence length="90" mass="9556">MDSGESSGSGKTLTALTLSDQYRRVQRRMQPQLPFPPVQIIPSLPITTHISLSLRTKRQQPLPATAASMDGAGKLDSDVTNHGGGEPMAG</sequence>
<accession>A0ABU6WR12</accession>
<name>A0ABU6WR12_9FABA</name>
<protein>
    <submittedName>
        <fullName evidence="2">Uncharacterized protein</fullName>
    </submittedName>
</protein>
<dbReference type="Proteomes" id="UP001341840">
    <property type="component" value="Unassembled WGS sequence"/>
</dbReference>
<feature type="region of interest" description="Disordered" evidence="1">
    <location>
        <begin position="56"/>
        <end position="90"/>
    </location>
</feature>
<organism evidence="2 3">
    <name type="scientific">Stylosanthes scabra</name>
    <dbReference type="NCBI Taxonomy" id="79078"/>
    <lineage>
        <taxon>Eukaryota</taxon>
        <taxon>Viridiplantae</taxon>
        <taxon>Streptophyta</taxon>
        <taxon>Embryophyta</taxon>
        <taxon>Tracheophyta</taxon>
        <taxon>Spermatophyta</taxon>
        <taxon>Magnoliopsida</taxon>
        <taxon>eudicotyledons</taxon>
        <taxon>Gunneridae</taxon>
        <taxon>Pentapetalae</taxon>
        <taxon>rosids</taxon>
        <taxon>fabids</taxon>
        <taxon>Fabales</taxon>
        <taxon>Fabaceae</taxon>
        <taxon>Papilionoideae</taxon>
        <taxon>50 kb inversion clade</taxon>
        <taxon>dalbergioids sensu lato</taxon>
        <taxon>Dalbergieae</taxon>
        <taxon>Pterocarpus clade</taxon>
        <taxon>Stylosanthes</taxon>
    </lineage>
</organism>
<dbReference type="EMBL" id="JASCZI010182407">
    <property type="protein sequence ID" value="MED6187836.1"/>
    <property type="molecule type" value="Genomic_DNA"/>
</dbReference>
<reference evidence="2 3" key="1">
    <citation type="journal article" date="2023" name="Plants (Basel)">
        <title>Bridging the Gap: Combining Genomics and Transcriptomics Approaches to Understand Stylosanthes scabra, an Orphan Legume from the Brazilian Caatinga.</title>
        <authorList>
            <person name="Ferreira-Neto J.R.C."/>
            <person name="da Silva M.D."/>
            <person name="Binneck E."/>
            <person name="de Melo N.F."/>
            <person name="da Silva R.H."/>
            <person name="de Melo A.L.T.M."/>
            <person name="Pandolfi V."/>
            <person name="Bustamante F.O."/>
            <person name="Brasileiro-Vidal A.C."/>
            <person name="Benko-Iseppon A.M."/>
        </authorList>
    </citation>
    <scope>NUCLEOTIDE SEQUENCE [LARGE SCALE GENOMIC DNA]</scope>
    <source>
        <tissue evidence="2">Leaves</tissue>
    </source>
</reference>
<keyword evidence="3" id="KW-1185">Reference proteome</keyword>
<evidence type="ECO:0000256" key="1">
    <source>
        <dbReference type="SAM" id="MobiDB-lite"/>
    </source>
</evidence>
<evidence type="ECO:0000313" key="2">
    <source>
        <dbReference type="EMBL" id="MED6187836.1"/>
    </source>
</evidence>